<dbReference type="InterPro" id="IPR003439">
    <property type="entry name" value="ABC_transporter-like_ATP-bd"/>
</dbReference>
<evidence type="ECO:0000256" key="1">
    <source>
        <dbReference type="ARBA" id="ARBA00004651"/>
    </source>
</evidence>
<evidence type="ECO:0000256" key="2">
    <source>
        <dbReference type="ARBA" id="ARBA00022692"/>
    </source>
</evidence>
<dbReference type="PROSITE" id="PS50893">
    <property type="entry name" value="ABC_TRANSPORTER_2"/>
    <property type="match status" value="1"/>
</dbReference>
<dbReference type="PANTHER" id="PTHR43394">
    <property type="entry name" value="ATP-DEPENDENT PERMEASE MDL1, MITOCHONDRIAL"/>
    <property type="match status" value="1"/>
</dbReference>
<feature type="domain" description="ABC transmembrane type-1" evidence="9">
    <location>
        <begin position="6"/>
        <end position="192"/>
    </location>
</feature>
<dbReference type="PROSITE" id="PS50929">
    <property type="entry name" value="ABC_TM1F"/>
    <property type="match status" value="1"/>
</dbReference>
<keyword evidence="5 7" id="KW-1133">Transmembrane helix</keyword>
<organism evidence="10 11">
    <name type="scientific">Floricoccus tropicus</name>
    <dbReference type="NCBI Taxonomy" id="1859473"/>
    <lineage>
        <taxon>Bacteria</taxon>
        <taxon>Bacillati</taxon>
        <taxon>Bacillota</taxon>
        <taxon>Bacilli</taxon>
        <taxon>Lactobacillales</taxon>
        <taxon>Streptococcaceae</taxon>
        <taxon>Floricoccus</taxon>
    </lineage>
</organism>
<dbReference type="GO" id="GO:0015421">
    <property type="term" value="F:ABC-type oligopeptide transporter activity"/>
    <property type="evidence" value="ECO:0007669"/>
    <property type="project" value="TreeGrafter"/>
</dbReference>
<evidence type="ECO:0000256" key="5">
    <source>
        <dbReference type="ARBA" id="ARBA00022989"/>
    </source>
</evidence>
<evidence type="ECO:0000256" key="6">
    <source>
        <dbReference type="ARBA" id="ARBA00023136"/>
    </source>
</evidence>
<feature type="transmembrane region" description="Helical" evidence="7">
    <location>
        <begin position="35"/>
        <end position="60"/>
    </location>
</feature>
<dbReference type="PROSITE" id="PS00211">
    <property type="entry name" value="ABC_TRANSPORTER_1"/>
    <property type="match status" value="1"/>
</dbReference>
<dbReference type="STRING" id="1859473.BG261_09085"/>
<evidence type="ECO:0000313" key="10">
    <source>
        <dbReference type="EMBL" id="OFI50262.1"/>
    </source>
</evidence>
<feature type="transmembrane region" description="Helical" evidence="7">
    <location>
        <begin position="135"/>
        <end position="157"/>
    </location>
</feature>
<dbReference type="InterPro" id="IPR027417">
    <property type="entry name" value="P-loop_NTPase"/>
</dbReference>
<name>A0A1E8GPU5_9LACT</name>
<evidence type="ECO:0000256" key="3">
    <source>
        <dbReference type="ARBA" id="ARBA00022741"/>
    </source>
</evidence>
<keyword evidence="3" id="KW-0547">Nucleotide-binding</keyword>
<comment type="caution">
    <text evidence="10">The sequence shown here is derived from an EMBL/GenBank/DDBJ whole genome shotgun (WGS) entry which is preliminary data.</text>
</comment>
<dbReference type="PANTHER" id="PTHR43394:SF1">
    <property type="entry name" value="ATP-BINDING CASSETTE SUB-FAMILY B MEMBER 10, MITOCHONDRIAL"/>
    <property type="match status" value="1"/>
</dbReference>
<evidence type="ECO:0000256" key="7">
    <source>
        <dbReference type="SAM" id="Phobius"/>
    </source>
</evidence>
<dbReference type="InterPro" id="IPR036640">
    <property type="entry name" value="ABC1_TM_sf"/>
</dbReference>
<protein>
    <recommendedName>
        <fullName evidence="12">ABC transporter domain-containing protein</fullName>
    </recommendedName>
</protein>
<evidence type="ECO:0000259" key="8">
    <source>
        <dbReference type="PROSITE" id="PS50893"/>
    </source>
</evidence>
<dbReference type="InterPro" id="IPR011527">
    <property type="entry name" value="ABC1_TM_dom"/>
</dbReference>
<feature type="domain" description="ABC transporter" evidence="8">
    <location>
        <begin position="219"/>
        <end position="426"/>
    </location>
</feature>
<evidence type="ECO:0000256" key="4">
    <source>
        <dbReference type="ARBA" id="ARBA00022840"/>
    </source>
</evidence>
<dbReference type="InterPro" id="IPR003593">
    <property type="entry name" value="AAA+_ATPase"/>
</dbReference>
<dbReference type="Gene3D" id="1.20.1560.10">
    <property type="entry name" value="ABC transporter type 1, transmembrane domain"/>
    <property type="match status" value="1"/>
</dbReference>
<reference evidence="11" key="1">
    <citation type="submission" date="2016-09" db="EMBL/GenBank/DDBJ databases">
        <title>Draft genome sequence of a novel species of the family Streptococcaceae isolated from flowers.</title>
        <authorList>
            <person name="Chuah L.-O."/>
            <person name="Yap K.-P."/>
            <person name="Thong K.L."/>
            <person name="Liong M.T."/>
            <person name="Ahmad R."/>
            <person name="Rusul G."/>
        </authorList>
    </citation>
    <scope>NUCLEOTIDE SEQUENCE [LARGE SCALE GENOMIC DNA]</scope>
    <source>
        <strain evidence="11">DF1</strain>
    </source>
</reference>
<dbReference type="InterPro" id="IPR039421">
    <property type="entry name" value="Type_1_exporter"/>
</dbReference>
<comment type="subcellular location">
    <subcellularLocation>
        <location evidence="1">Cell membrane</location>
        <topology evidence="1">Multi-pass membrane protein</topology>
    </subcellularLocation>
</comment>
<dbReference type="Pfam" id="PF00005">
    <property type="entry name" value="ABC_tran"/>
    <property type="match status" value="1"/>
</dbReference>
<dbReference type="GO" id="GO:0005886">
    <property type="term" value="C:plasma membrane"/>
    <property type="evidence" value="ECO:0007669"/>
    <property type="project" value="UniProtKB-SubCell"/>
</dbReference>
<dbReference type="SUPFAM" id="SSF90123">
    <property type="entry name" value="ABC transporter transmembrane region"/>
    <property type="match status" value="1"/>
</dbReference>
<keyword evidence="4" id="KW-0067">ATP-binding</keyword>
<evidence type="ECO:0000313" key="11">
    <source>
        <dbReference type="Proteomes" id="UP000178622"/>
    </source>
</evidence>
<gene>
    <name evidence="10" type="ORF">BG261_09085</name>
</gene>
<keyword evidence="11" id="KW-1185">Reference proteome</keyword>
<dbReference type="GO" id="GO:0005524">
    <property type="term" value="F:ATP binding"/>
    <property type="evidence" value="ECO:0007669"/>
    <property type="project" value="UniProtKB-KW"/>
</dbReference>
<dbReference type="GO" id="GO:0016887">
    <property type="term" value="F:ATP hydrolysis activity"/>
    <property type="evidence" value="ECO:0007669"/>
    <property type="project" value="InterPro"/>
</dbReference>
<dbReference type="Gene3D" id="3.40.50.300">
    <property type="entry name" value="P-loop containing nucleotide triphosphate hydrolases"/>
    <property type="match status" value="1"/>
</dbReference>
<evidence type="ECO:0008006" key="12">
    <source>
        <dbReference type="Google" id="ProtNLM"/>
    </source>
</evidence>
<evidence type="ECO:0000259" key="9">
    <source>
        <dbReference type="PROSITE" id="PS50929"/>
    </source>
</evidence>
<dbReference type="InterPro" id="IPR017871">
    <property type="entry name" value="ABC_transporter-like_CS"/>
</dbReference>
<dbReference type="SMART" id="SM00382">
    <property type="entry name" value="AAA"/>
    <property type="match status" value="1"/>
</dbReference>
<accession>A0A1E8GPU5</accession>
<sequence length="427" mass="48829">MSLLLIIMYINNNVSVVYDDYFSAIIDLIKNISKLLIFCISMAYVLNLQVMFVILLFSMLTSILPNLTQSRLSTLRKQDLKTQKTYNKTLLDLFEGHKYVTPRTFSVFQRQHLQILNLRENEHYKFGKFRVLSDMIFSIGTNSMYLIIFLLTGYLLINGNMSLGAVSASLLYTNDLTGSISDVLSCINVLNSSKQVVSEIDEYLNKPILSDDLSLPGDVDSFKIEKLKFNRNDLELLLDSFKISNKEAVAIIGSSGSGKSTFIEIISGNLNIENGDFFNSSKLLNSEDLKKLTFTLHQREHLFDTDFINNATIFNQFPMSQISLNLMELLPREMTNRLLNYQKVDDLSGGEKQVVSIIRLLNMDYPILLMDEPFASIDKNTKEIILDYILSTNNKIIFEVTHDQRTETLSKYDKILKIENGNIQNIK</sequence>
<keyword evidence="6 7" id="KW-0472">Membrane</keyword>
<dbReference type="AlphaFoldDB" id="A0A1E8GPU5"/>
<keyword evidence="2 7" id="KW-0812">Transmembrane</keyword>
<dbReference type="Proteomes" id="UP000178622">
    <property type="component" value="Unassembled WGS sequence"/>
</dbReference>
<dbReference type="EMBL" id="MKIR01000002">
    <property type="protein sequence ID" value="OFI50262.1"/>
    <property type="molecule type" value="Genomic_DNA"/>
</dbReference>
<dbReference type="SUPFAM" id="SSF52540">
    <property type="entry name" value="P-loop containing nucleoside triphosphate hydrolases"/>
    <property type="match status" value="1"/>
</dbReference>
<proteinExistence type="predicted"/>